<feature type="transmembrane region" description="Helical" evidence="1">
    <location>
        <begin position="54"/>
        <end position="75"/>
    </location>
</feature>
<reference evidence="3" key="1">
    <citation type="submission" date="2022-11" db="UniProtKB">
        <authorList>
            <consortium name="WormBaseParasite"/>
        </authorList>
    </citation>
    <scope>IDENTIFICATION</scope>
</reference>
<keyword evidence="2" id="KW-1185">Reference proteome</keyword>
<dbReference type="Proteomes" id="UP000887540">
    <property type="component" value="Unplaced"/>
</dbReference>
<evidence type="ECO:0000313" key="3">
    <source>
        <dbReference type="WBParaSite" id="ACRNAN_scaffold4418.g22025.t1"/>
    </source>
</evidence>
<evidence type="ECO:0000256" key="1">
    <source>
        <dbReference type="SAM" id="Phobius"/>
    </source>
</evidence>
<sequence>MKEIFIREPSTAGYDISRTSLKSFRDSNALPSNTFDYTGNCYNDLIWLPNKNSILALFPVCLNVITDMFIFVYIIKPYRRFFVEEFTKLLVALKLRNSVTVITISVHSTTDFANNVVNR</sequence>
<name>A0A914DXG5_9BILA</name>
<evidence type="ECO:0000313" key="2">
    <source>
        <dbReference type="Proteomes" id="UP000887540"/>
    </source>
</evidence>
<keyword evidence="1" id="KW-0812">Transmembrane</keyword>
<proteinExistence type="predicted"/>
<accession>A0A914DXG5</accession>
<keyword evidence="1" id="KW-1133">Transmembrane helix</keyword>
<keyword evidence="1" id="KW-0472">Membrane</keyword>
<organism evidence="2 3">
    <name type="scientific">Acrobeloides nanus</name>
    <dbReference type="NCBI Taxonomy" id="290746"/>
    <lineage>
        <taxon>Eukaryota</taxon>
        <taxon>Metazoa</taxon>
        <taxon>Ecdysozoa</taxon>
        <taxon>Nematoda</taxon>
        <taxon>Chromadorea</taxon>
        <taxon>Rhabditida</taxon>
        <taxon>Tylenchina</taxon>
        <taxon>Cephalobomorpha</taxon>
        <taxon>Cephaloboidea</taxon>
        <taxon>Cephalobidae</taxon>
        <taxon>Acrobeloides</taxon>
    </lineage>
</organism>
<protein>
    <submittedName>
        <fullName evidence="3">Uncharacterized protein</fullName>
    </submittedName>
</protein>
<dbReference type="WBParaSite" id="ACRNAN_scaffold4418.g22025.t1">
    <property type="protein sequence ID" value="ACRNAN_scaffold4418.g22025.t1"/>
    <property type="gene ID" value="ACRNAN_scaffold4418.g22025"/>
</dbReference>
<dbReference type="AlphaFoldDB" id="A0A914DXG5"/>